<dbReference type="KEGG" id="acab:QRX50_22290"/>
<evidence type="ECO:0000313" key="1">
    <source>
        <dbReference type="EMBL" id="WIX84273.1"/>
    </source>
</evidence>
<dbReference type="Gene3D" id="3.40.50.1820">
    <property type="entry name" value="alpha/beta hydrolase"/>
    <property type="match status" value="1"/>
</dbReference>
<dbReference type="GO" id="GO:0016787">
    <property type="term" value="F:hydrolase activity"/>
    <property type="evidence" value="ECO:0007669"/>
    <property type="project" value="UniProtKB-KW"/>
</dbReference>
<protein>
    <submittedName>
        <fullName evidence="1">Alpha/beta hydrolase</fullName>
    </submittedName>
</protein>
<dbReference type="SUPFAM" id="SSF53474">
    <property type="entry name" value="alpha/beta-Hydrolases"/>
    <property type="match status" value="1"/>
</dbReference>
<organism evidence="1 2">
    <name type="scientific">Amycolatopsis carbonis</name>
    <dbReference type="NCBI Taxonomy" id="715471"/>
    <lineage>
        <taxon>Bacteria</taxon>
        <taxon>Bacillati</taxon>
        <taxon>Actinomycetota</taxon>
        <taxon>Actinomycetes</taxon>
        <taxon>Pseudonocardiales</taxon>
        <taxon>Pseudonocardiaceae</taxon>
        <taxon>Amycolatopsis</taxon>
    </lineage>
</organism>
<name>A0A9Y2IT16_9PSEU</name>
<dbReference type="AlphaFoldDB" id="A0A9Y2IT16"/>
<evidence type="ECO:0000313" key="2">
    <source>
        <dbReference type="Proteomes" id="UP001236014"/>
    </source>
</evidence>
<dbReference type="Proteomes" id="UP001236014">
    <property type="component" value="Chromosome"/>
</dbReference>
<proteinExistence type="predicted"/>
<keyword evidence="2" id="KW-1185">Reference proteome</keyword>
<sequence length="120" mass="12619">MAFGPGYWATTTPEANEDLVAQLVIQPGTARQIEADRGVDLRPVLGSITAPTLALSSAYDRLIEAAQQQELLAAIPYANHIELPAGHGAPGELPGEFAKVLLDFAVQAEEIRAEAGRAGT</sequence>
<keyword evidence="1" id="KW-0378">Hydrolase</keyword>
<accession>A0A9Y2IT16</accession>
<reference evidence="1 2" key="1">
    <citation type="submission" date="2023-06" db="EMBL/GenBank/DDBJ databases">
        <authorList>
            <person name="Oyuntsetseg B."/>
            <person name="Kim S.B."/>
        </authorList>
    </citation>
    <scope>NUCLEOTIDE SEQUENCE [LARGE SCALE GENOMIC DNA]</scope>
    <source>
        <strain evidence="1 2">2-15</strain>
    </source>
</reference>
<gene>
    <name evidence="1" type="ORF">QRX50_22290</name>
</gene>
<dbReference type="EMBL" id="CP127294">
    <property type="protein sequence ID" value="WIX84273.1"/>
    <property type="molecule type" value="Genomic_DNA"/>
</dbReference>
<dbReference type="InterPro" id="IPR029058">
    <property type="entry name" value="AB_hydrolase_fold"/>
</dbReference>